<evidence type="ECO:0000313" key="2">
    <source>
        <dbReference type="Proteomes" id="UP000682739"/>
    </source>
</evidence>
<evidence type="ECO:0000313" key="1">
    <source>
        <dbReference type="EMBL" id="QTH63411.1"/>
    </source>
</evidence>
<dbReference type="InterPro" id="IPR010710">
    <property type="entry name" value="DUF1289"/>
</dbReference>
<accession>A0A975DA84</accession>
<reference evidence="1" key="1">
    <citation type="submission" date="2021-03" db="EMBL/GenBank/DDBJ databases">
        <title>Description of Psychrosphaera ytuae sp. nov. isolated from deep sea sediment of South China Sea.</title>
        <authorList>
            <person name="Zhang J."/>
            <person name="Xu X.-D."/>
        </authorList>
    </citation>
    <scope>NUCLEOTIDE SEQUENCE</scope>
    <source>
        <strain evidence="1">MTZ26</strain>
    </source>
</reference>
<dbReference type="PANTHER" id="PTHR35175:SF2">
    <property type="entry name" value="DUF1289 DOMAIN-CONTAINING PROTEIN"/>
    <property type="match status" value="1"/>
</dbReference>
<proteinExistence type="predicted"/>
<sequence>MSDEAKRQSPCIRQCCLDHNDVCIGCYRTMTEILAWTKMSSQKRNEVLILCRQRQNDCNKN</sequence>
<protein>
    <submittedName>
        <fullName evidence="1">DUF1289 domain-containing protein</fullName>
    </submittedName>
</protein>
<dbReference type="RefSeq" id="WP_208831468.1">
    <property type="nucleotide sequence ID" value="NZ_CP072110.1"/>
</dbReference>
<dbReference type="PANTHER" id="PTHR35175">
    <property type="entry name" value="DUF1289 DOMAIN-CONTAINING PROTEIN"/>
    <property type="match status" value="1"/>
</dbReference>
<dbReference type="KEGG" id="psym:J1N51_11810"/>
<keyword evidence="2" id="KW-1185">Reference proteome</keyword>
<dbReference type="AlphaFoldDB" id="A0A975DA84"/>
<dbReference type="EMBL" id="CP072110">
    <property type="protein sequence ID" value="QTH63411.1"/>
    <property type="molecule type" value="Genomic_DNA"/>
</dbReference>
<dbReference type="Pfam" id="PF06945">
    <property type="entry name" value="DUF1289"/>
    <property type="match status" value="1"/>
</dbReference>
<name>A0A975DA84_9GAMM</name>
<gene>
    <name evidence="1" type="ORF">J1N51_11810</name>
</gene>
<dbReference type="Proteomes" id="UP000682739">
    <property type="component" value="Chromosome"/>
</dbReference>
<organism evidence="1 2">
    <name type="scientific">Psychrosphaera ytuae</name>
    <dbReference type="NCBI Taxonomy" id="2820710"/>
    <lineage>
        <taxon>Bacteria</taxon>
        <taxon>Pseudomonadati</taxon>
        <taxon>Pseudomonadota</taxon>
        <taxon>Gammaproteobacteria</taxon>
        <taxon>Alteromonadales</taxon>
        <taxon>Pseudoalteromonadaceae</taxon>
        <taxon>Psychrosphaera</taxon>
    </lineage>
</organism>